<organism evidence="1 2">
    <name type="scientific">Aeromonas phage 65.2</name>
    <dbReference type="NCBI Taxonomy" id="1932896"/>
    <lineage>
        <taxon>Viruses</taxon>
        <taxon>Duplodnaviria</taxon>
        <taxon>Heunggongvirae</taxon>
        <taxon>Uroviricota</taxon>
        <taxon>Caudoviricetes</taxon>
        <taxon>Pantevenvirales</taxon>
        <taxon>Straboviridae</taxon>
        <taxon>Emmerichvirinae</taxon>
        <taxon>Ishigurovirus</taxon>
        <taxon>Ishigurovirus osborne</taxon>
    </lineage>
</organism>
<proteinExistence type="predicted"/>
<dbReference type="EMBL" id="KY290955">
    <property type="protein sequence ID" value="APU01701.1"/>
    <property type="molecule type" value="Genomic_DNA"/>
</dbReference>
<name>A0A219YCG6_9CAUD</name>
<protein>
    <submittedName>
        <fullName evidence="1">Uncharacterized protein</fullName>
    </submittedName>
</protein>
<sequence>MQHFIVGIVLGALIGWASTMYYIETESLNESLRIMNQISIAKE</sequence>
<evidence type="ECO:0000313" key="2">
    <source>
        <dbReference type="Proteomes" id="UP000225215"/>
    </source>
</evidence>
<reference evidence="1 2" key="1">
    <citation type="journal article" date="2017" name="Sci. Rep.">
        <title>Characterization and diversity of phages infecting Aeromonas salmonicida subsp. salmonicida.</title>
        <authorList>
            <person name="Vincent A.T."/>
            <person name="Paquet V.E."/>
            <person name="Bernatchez A."/>
            <person name="Tremblay D.M."/>
            <person name="Moineau S."/>
            <person name="Charette S.J."/>
        </authorList>
    </citation>
    <scope>NUCLEOTIDE SEQUENCE [LARGE SCALE GENOMIC DNA]</scope>
</reference>
<dbReference type="Proteomes" id="UP000225215">
    <property type="component" value="Segment"/>
</dbReference>
<accession>A0A219YCG6</accession>
<evidence type="ECO:0000313" key="1">
    <source>
        <dbReference type="EMBL" id="APU01701.1"/>
    </source>
</evidence>